<gene>
    <name evidence="2" type="ORF">CPB84DRAFT_1790062</name>
</gene>
<keyword evidence="3" id="KW-1185">Reference proteome</keyword>
<evidence type="ECO:0000313" key="2">
    <source>
        <dbReference type="EMBL" id="KAF8883500.1"/>
    </source>
</evidence>
<name>A0A9P5TJS6_GYMJU</name>
<comment type="caution">
    <text evidence="2">The sequence shown here is derived from an EMBL/GenBank/DDBJ whole genome shotgun (WGS) entry which is preliminary data.</text>
</comment>
<proteinExistence type="predicted"/>
<reference evidence="2" key="1">
    <citation type="submission" date="2020-11" db="EMBL/GenBank/DDBJ databases">
        <authorList>
            <consortium name="DOE Joint Genome Institute"/>
            <person name="Ahrendt S."/>
            <person name="Riley R."/>
            <person name="Andreopoulos W."/>
            <person name="LaButti K."/>
            <person name="Pangilinan J."/>
            <person name="Ruiz-duenas F.J."/>
            <person name="Barrasa J.M."/>
            <person name="Sanchez-Garcia M."/>
            <person name="Camarero S."/>
            <person name="Miyauchi S."/>
            <person name="Serrano A."/>
            <person name="Linde D."/>
            <person name="Babiker R."/>
            <person name="Drula E."/>
            <person name="Ayuso-Fernandez I."/>
            <person name="Pacheco R."/>
            <person name="Padilla G."/>
            <person name="Ferreira P."/>
            <person name="Barriuso J."/>
            <person name="Kellner H."/>
            <person name="Castanera R."/>
            <person name="Alfaro M."/>
            <person name="Ramirez L."/>
            <person name="Pisabarro A.G."/>
            <person name="Kuo A."/>
            <person name="Tritt A."/>
            <person name="Lipzen A."/>
            <person name="He G."/>
            <person name="Yan M."/>
            <person name="Ng V."/>
            <person name="Cullen D."/>
            <person name="Martin F."/>
            <person name="Rosso M.-N."/>
            <person name="Henrissat B."/>
            <person name="Hibbett D."/>
            <person name="Martinez A.T."/>
            <person name="Grigoriev I.V."/>
        </authorList>
    </citation>
    <scope>NUCLEOTIDE SEQUENCE</scope>
    <source>
        <strain evidence="2">AH 44721</strain>
    </source>
</reference>
<dbReference type="Proteomes" id="UP000724874">
    <property type="component" value="Unassembled WGS sequence"/>
</dbReference>
<feature type="compositionally biased region" description="Basic residues" evidence="1">
    <location>
        <begin position="452"/>
        <end position="461"/>
    </location>
</feature>
<protein>
    <submittedName>
        <fullName evidence="2">Uncharacterized protein</fullName>
    </submittedName>
</protein>
<feature type="region of interest" description="Disordered" evidence="1">
    <location>
        <begin position="270"/>
        <end position="296"/>
    </location>
</feature>
<feature type="region of interest" description="Disordered" evidence="1">
    <location>
        <begin position="85"/>
        <end position="120"/>
    </location>
</feature>
<feature type="region of interest" description="Disordered" evidence="1">
    <location>
        <begin position="438"/>
        <end position="470"/>
    </location>
</feature>
<evidence type="ECO:0000256" key="1">
    <source>
        <dbReference type="SAM" id="MobiDB-lite"/>
    </source>
</evidence>
<dbReference type="EMBL" id="JADNYJ010000115">
    <property type="protein sequence ID" value="KAF8883500.1"/>
    <property type="molecule type" value="Genomic_DNA"/>
</dbReference>
<sequence>MISCPPATPLTKSKCGCMGGVMRRASTGISQVSRPGMPASDVVSLKRTMSRQVIPLTVSTLSPPYGSTEAKLLTPIAESPAREVEALHQETVSPSGQPVAVANEERSASPESIATAHPVSNLAPDAPYATKPQNCASISPLIASSSGSSCNPDLYYHHGHGNGNGTNQPRLHELGWLEYHLPDGTVYYVHPTRRVTTDSNLRKESVLAALEAWFELRNLDDDNVNVGVEGWVREVSVDGNGMQNPQPVLSFERYWVNHIAQTVIKEDVDSESHVGGYGRGTGSSGPGGSVASGSSGADQLDLEYRFWSFMEAHPAHSALPAKAKAKAMDVLASAWTEHLLDSHQASPSPFTQEECKTLMDLLRSFDEYHFDDHGIQTRVVARILLRVVQWRQTYLHPEHYICFDPEKHSGPSPPSHESRRLAPSIHFNTTNIGSHNVSRNSLKNIGNDHSRHMVGRSRARNKGREESVGVQTIDRDSEILSEAISETKELIKLCRLEVSYLSFMIITESNLLPKFLTLEWQCELVRTNLEGKRSRLSPFSNHDREEIQGVVHDLQNQFGSLHSESLTLFYKAREKERTKPPLFVIISISIAFIYF</sequence>
<feature type="compositionally biased region" description="Gly residues" evidence="1">
    <location>
        <begin position="275"/>
        <end position="290"/>
    </location>
</feature>
<organism evidence="2 3">
    <name type="scientific">Gymnopilus junonius</name>
    <name type="common">Spectacular rustgill mushroom</name>
    <name type="synonym">Gymnopilus spectabilis subsp. junonius</name>
    <dbReference type="NCBI Taxonomy" id="109634"/>
    <lineage>
        <taxon>Eukaryota</taxon>
        <taxon>Fungi</taxon>
        <taxon>Dikarya</taxon>
        <taxon>Basidiomycota</taxon>
        <taxon>Agaricomycotina</taxon>
        <taxon>Agaricomycetes</taxon>
        <taxon>Agaricomycetidae</taxon>
        <taxon>Agaricales</taxon>
        <taxon>Agaricineae</taxon>
        <taxon>Hymenogastraceae</taxon>
        <taxon>Gymnopilus</taxon>
    </lineage>
</organism>
<dbReference type="AlphaFoldDB" id="A0A9P5TJS6"/>
<evidence type="ECO:0000313" key="3">
    <source>
        <dbReference type="Proteomes" id="UP000724874"/>
    </source>
</evidence>
<dbReference type="OrthoDB" id="3245306at2759"/>
<accession>A0A9P5TJS6</accession>